<feature type="region of interest" description="Disordered" evidence="1">
    <location>
        <begin position="1"/>
        <end position="22"/>
    </location>
</feature>
<evidence type="ECO:0000313" key="2">
    <source>
        <dbReference type="EMBL" id="KIG16136.1"/>
    </source>
</evidence>
<evidence type="ECO:0000256" key="1">
    <source>
        <dbReference type="SAM" id="MobiDB-lite"/>
    </source>
</evidence>
<gene>
    <name evidence="2" type="ORF">DB30_04854</name>
</gene>
<name>A0A0C2CYU2_9BACT</name>
<evidence type="ECO:0000313" key="3">
    <source>
        <dbReference type="Proteomes" id="UP000031599"/>
    </source>
</evidence>
<protein>
    <recommendedName>
        <fullName evidence="4">3-hydroxyanthranilate 3,4-dioxygenase</fullName>
    </recommendedName>
</protein>
<organism evidence="2 3">
    <name type="scientific">Enhygromyxa salina</name>
    <dbReference type="NCBI Taxonomy" id="215803"/>
    <lineage>
        <taxon>Bacteria</taxon>
        <taxon>Pseudomonadati</taxon>
        <taxon>Myxococcota</taxon>
        <taxon>Polyangia</taxon>
        <taxon>Nannocystales</taxon>
        <taxon>Nannocystaceae</taxon>
        <taxon>Enhygromyxa</taxon>
    </lineage>
</organism>
<dbReference type="EMBL" id="JMCC02000042">
    <property type="protein sequence ID" value="KIG16136.1"/>
    <property type="molecule type" value="Genomic_DNA"/>
</dbReference>
<accession>A0A0C2CYU2</accession>
<sequence>MDNEAKPTQPRELVIPPPRADRPPLHANLLNHMQQANTTLAPLFPYLHPGAIVPTGALFIGETGKDYGQFYHHNSVDEIIIAFVAEGATLKTGQLYNGGRVHGVNGFLKDQTAPGSFVLFTVTQRQLDEGPQPEAFSMICAKCRTQIFKGEFDGASPPEATELDHPFMSAAALPELLREFNEDPALRKCPDCGHDNDPFPVRTWGWDMYAEQSRILAGAKQLLLEAGPT</sequence>
<reference evidence="2 3" key="1">
    <citation type="submission" date="2014-12" db="EMBL/GenBank/DDBJ databases">
        <title>Genome assembly of Enhygromyxa salina DSM 15201.</title>
        <authorList>
            <person name="Sharma G."/>
            <person name="Subramanian S."/>
        </authorList>
    </citation>
    <scope>NUCLEOTIDE SEQUENCE [LARGE SCALE GENOMIC DNA]</scope>
    <source>
        <strain evidence="2 3">DSM 15201</strain>
    </source>
</reference>
<dbReference type="Proteomes" id="UP000031599">
    <property type="component" value="Unassembled WGS sequence"/>
</dbReference>
<proteinExistence type="predicted"/>
<dbReference type="AlphaFoldDB" id="A0A0C2CYU2"/>
<evidence type="ECO:0008006" key="4">
    <source>
        <dbReference type="Google" id="ProtNLM"/>
    </source>
</evidence>
<dbReference type="RefSeq" id="WP_052550169.1">
    <property type="nucleotide sequence ID" value="NZ_JMCC02000042.1"/>
</dbReference>
<comment type="caution">
    <text evidence="2">The sequence shown here is derived from an EMBL/GenBank/DDBJ whole genome shotgun (WGS) entry which is preliminary data.</text>
</comment>